<proteinExistence type="predicted"/>
<sequence>MRKDKKREIFDAVLTKALGVDYSEFLVSLSGSCKVPKNFPGEYGVRLYNEGIPSQSFKLLPSGIFSAEELEHIKRDYESYLAVFREMTDKAISGQRPNEEDIKILEEIILKKKKIKIESYPQENNPHFYPSLHVCIPPGRALAFYWVYWTWIKDISVRRCIPKDCSKIFIPVRSDHVFCSKRCAKEFGHRDNNLER</sequence>
<comment type="caution">
    <text evidence="1">The sequence shown here is derived from an EMBL/GenBank/DDBJ whole genome shotgun (WGS) entry which is preliminary data.</text>
</comment>
<gene>
    <name evidence="1" type="ORF">S06H3_25742</name>
</gene>
<name>X1NYM2_9ZZZZ</name>
<evidence type="ECO:0000313" key="1">
    <source>
        <dbReference type="EMBL" id="GAI23759.1"/>
    </source>
</evidence>
<dbReference type="EMBL" id="BARV01014832">
    <property type="protein sequence ID" value="GAI23759.1"/>
    <property type="molecule type" value="Genomic_DNA"/>
</dbReference>
<protein>
    <submittedName>
        <fullName evidence="1">Uncharacterized protein</fullName>
    </submittedName>
</protein>
<organism evidence="1">
    <name type="scientific">marine sediment metagenome</name>
    <dbReference type="NCBI Taxonomy" id="412755"/>
    <lineage>
        <taxon>unclassified sequences</taxon>
        <taxon>metagenomes</taxon>
        <taxon>ecological metagenomes</taxon>
    </lineage>
</organism>
<accession>X1NYM2</accession>
<reference evidence="1" key="1">
    <citation type="journal article" date="2014" name="Front. Microbiol.">
        <title>High frequency of phylogenetically diverse reductive dehalogenase-homologous genes in deep subseafloor sedimentary metagenomes.</title>
        <authorList>
            <person name="Kawai M."/>
            <person name="Futagami T."/>
            <person name="Toyoda A."/>
            <person name="Takaki Y."/>
            <person name="Nishi S."/>
            <person name="Hori S."/>
            <person name="Arai W."/>
            <person name="Tsubouchi T."/>
            <person name="Morono Y."/>
            <person name="Uchiyama I."/>
            <person name="Ito T."/>
            <person name="Fujiyama A."/>
            <person name="Inagaki F."/>
            <person name="Takami H."/>
        </authorList>
    </citation>
    <scope>NUCLEOTIDE SEQUENCE</scope>
    <source>
        <strain evidence="1">Expedition CK06-06</strain>
    </source>
</reference>
<dbReference type="AlphaFoldDB" id="X1NYM2"/>